<name>A0ABS9RQ24_9GAMM</name>
<dbReference type="InterPro" id="IPR024364">
    <property type="entry name" value="Baseplate_phage_T4-like"/>
</dbReference>
<sequence length="239" mass="26453">MQTPSALQMLHLWEEGQDHPPWARALLLLEAAETGMEHAALTRLPLGERDARLLELRARFFGETLSSLADCPACGERLELNFSIDDVRLPGPTAALFLFESGDLCVSFRLPDSTDLEALPPGPDAPRALLEACLQGVTRGGAPAALADLNEAEIAALIAHMGEADPRADLKAAMHCPNCSHHWSARFDILGFLWEELSAWVRRVLVEVHVLARAYGWREDDVLALSPWRRQYYIGLVRS</sequence>
<gene>
    <name evidence="1" type="ORF">MKP05_02155</name>
</gene>
<dbReference type="Proteomes" id="UP001202117">
    <property type="component" value="Unassembled WGS sequence"/>
</dbReference>
<dbReference type="Pfam" id="PF12322">
    <property type="entry name" value="T4_baseplate"/>
    <property type="match status" value="1"/>
</dbReference>
<protein>
    <recommendedName>
        <fullName evidence="3">Phage baseplate protein</fullName>
    </recommendedName>
</protein>
<dbReference type="EMBL" id="JAKVPY010000002">
    <property type="protein sequence ID" value="MCH4561930.1"/>
    <property type="molecule type" value="Genomic_DNA"/>
</dbReference>
<comment type="caution">
    <text evidence="1">The sequence shown here is derived from an EMBL/GenBank/DDBJ whole genome shotgun (WGS) entry which is preliminary data.</text>
</comment>
<proteinExistence type="predicted"/>
<organism evidence="1 2">
    <name type="scientific">Halomonas flagellata</name>
    <dbReference type="NCBI Taxonomy" id="2920385"/>
    <lineage>
        <taxon>Bacteria</taxon>
        <taxon>Pseudomonadati</taxon>
        <taxon>Pseudomonadota</taxon>
        <taxon>Gammaproteobacteria</taxon>
        <taxon>Oceanospirillales</taxon>
        <taxon>Halomonadaceae</taxon>
        <taxon>Halomonas</taxon>
    </lineage>
</organism>
<evidence type="ECO:0000313" key="1">
    <source>
        <dbReference type="EMBL" id="MCH4561930.1"/>
    </source>
</evidence>
<accession>A0ABS9RQ24</accession>
<evidence type="ECO:0008006" key="3">
    <source>
        <dbReference type="Google" id="ProtNLM"/>
    </source>
</evidence>
<keyword evidence="2" id="KW-1185">Reference proteome</keyword>
<dbReference type="RefSeq" id="WP_240566824.1">
    <property type="nucleotide sequence ID" value="NZ_JAKVPY010000002.1"/>
</dbReference>
<evidence type="ECO:0000313" key="2">
    <source>
        <dbReference type="Proteomes" id="UP001202117"/>
    </source>
</evidence>
<reference evidence="1 2" key="1">
    <citation type="submission" date="2022-02" db="EMBL/GenBank/DDBJ databases">
        <title>Halomonas fukangensis sp. nov., a halophilic bacterium isolated from a bulk soil of Kalidium foliatum at Fukang.</title>
        <authorList>
            <person name="Huang Y."/>
        </authorList>
    </citation>
    <scope>NUCLEOTIDE SEQUENCE [LARGE SCALE GENOMIC DNA]</scope>
    <source>
        <strain evidence="1 2">EGI 63088</strain>
    </source>
</reference>